<dbReference type="Proteomes" id="UP001050691">
    <property type="component" value="Unassembled WGS sequence"/>
</dbReference>
<keyword evidence="2" id="KW-1185">Reference proteome</keyword>
<evidence type="ECO:0000313" key="1">
    <source>
        <dbReference type="EMBL" id="GJJ10119.1"/>
    </source>
</evidence>
<proteinExistence type="predicted"/>
<gene>
    <name evidence="1" type="ORF">Clacol_004345</name>
</gene>
<reference evidence="1" key="1">
    <citation type="submission" date="2021-10" db="EMBL/GenBank/DDBJ databases">
        <title>De novo Genome Assembly of Clathrus columnatus (Basidiomycota, Fungi) Using Illumina and Nanopore Sequence Data.</title>
        <authorList>
            <person name="Ogiso-Tanaka E."/>
            <person name="Itagaki H."/>
            <person name="Hosoya T."/>
            <person name="Hosaka K."/>
        </authorList>
    </citation>
    <scope>NUCLEOTIDE SEQUENCE</scope>
    <source>
        <strain evidence="1">MO-923</strain>
    </source>
</reference>
<comment type="caution">
    <text evidence="1">The sequence shown here is derived from an EMBL/GenBank/DDBJ whole genome shotgun (WGS) entry which is preliminary data.</text>
</comment>
<dbReference type="EMBL" id="BPWL01000005">
    <property type="protein sequence ID" value="GJJ10119.1"/>
    <property type="molecule type" value="Genomic_DNA"/>
</dbReference>
<sequence>MDLRRRNTTLTKSLPNQSALELPDLNLTLQYNPAQSIRSVLDRLHHGIIADMGERNDSPSVSVLTVVCL</sequence>
<dbReference type="AlphaFoldDB" id="A0AAV5ABN2"/>
<accession>A0AAV5ABN2</accession>
<organism evidence="1 2">
    <name type="scientific">Clathrus columnatus</name>
    <dbReference type="NCBI Taxonomy" id="1419009"/>
    <lineage>
        <taxon>Eukaryota</taxon>
        <taxon>Fungi</taxon>
        <taxon>Dikarya</taxon>
        <taxon>Basidiomycota</taxon>
        <taxon>Agaricomycotina</taxon>
        <taxon>Agaricomycetes</taxon>
        <taxon>Phallomycetidae</taxon>
        <taxon>Phallales</taxon>
        <taxon>Clathraceae</taxon>
        <taxon>Clathrus</taxon>
    </lineage>
</organism>
<name>A0AAV5ABN2_9AGAM</name>
<protein>
    <submittedName>
        <fullName evidence="1">Uncharacterized protein</fullName>
    </submittedName>
</protein>
<evidence type="ECO:0000313" key="2">
    <source>
        <dbReference type="Proteomes" id="UP001050691"/>
    </source>
</evidence>